<evidence type="ECO:0000313" key="3">
    <source>
        <dbReference type="Proteomes" id="UP001241169"/>
    </source>
</evidence>
<keyword evidence="3" id="KW-1185">Reference proteome</keyword>
<feature type="region of interest" description="Disordered" evidence="1">
    <location>
        <begin position="138"/>
        <end position="166"/>
    </location>
</feature>
<dbReference type="GeneID" id="85371051"/>
<feature type="region of interest" description="Disordered" evidence="1">
    <location>
        <begin position="1"/>
        <end position="22"/>
    </location>
</feature>
<evidence type="ECO:0000313" key="2">
    <source>
        <dbReference type="EMBL" id="KAK1545363.1"/>
    </source>
</evidence>
<sequence length="180" mass="18958">MCGWMSDGGDGPGTGTPGERDGVMGGSCLSVHMPSACLALGPSGHQVGGAVVLVGSWVPRCFGPTAPDDELCRFVGGMLCVGGLGREDGAASRSILILDEQNAGTVQDGCSYGHTVQTNHELPFSVLWSVFFTPSLPRKRRNGQNGRDETRRDGPSSITRMYRPHSEGNLTASPFLFVFG</sequence>
<comment type="caution">
    <text evidence="2">The sequence shown here is derived from an EMBL/GenBank/DDBJ whole genome shotgun (WGS) entry which is preliminary data.</text>
</comment>
<organism evidence="2 3">
    <name type="scientific">Colletotrichum paranaense</name>
    <dbReference type="NCBI Taxonomy" id="1914294"/>
    <lineage>
        <taxon>Eukaryota</taxon>
        <taxon>Fungi</taxon>
        <taxon>Dikarya</taxon>
        <taxon>Ascomycota</taxon>
        <taxon>Pezizomycotina</taxon>
        <taxon>Sordariomycetes</taxon>
        <taxon>Hypocreomycetidae</taxon>
        <taxon>Glomerellales</taxon>
        <taxon>Glomerellaceae</taxon>
        <taxon>Colletotrichum</taxon>
        <taxon>Colletotrichum acutatum species complex</taxon>
    </lineage>
</organism>
<accession>A0ABQ9T0T0</accession>
<gene>
    <name evidence="2" type="ORF">CPAR01_02865</name>
</gene>
<name>A0ABQ9T0T0_9PEZI</name>
<reference evidence="2 3" key="1">
    <citation type="submission" date="2016-10" db="EMBL/GenBank/DDBJ databases">
        <title>The genome sequence of Colletotrichum fioriniae PJ7.</title>
        <authorList>
            <person name="Baroncelli R."/>
        </authorList>
    </citation>
    <scope>NUCLEOTIDE SEQUENCE [LARGE SCALE GENOMIC DNA]</scope>
    <source>
        <strain evidence="2 3">IMI 384185</strain>
    </source>
</reference>
<dbReference type="RefSeq" id="XP_060354480.1">
    <property type="nucleotide sequence ID" value="XM_060487152.1"/>
</dbReference>
<proteinExistence type="predicted"/>
<feature type="compositionally biased region" description="Gly residues" evidence="1">
    <location>
        <begin position="1"/>
        <end position="16"/>
    </location>
</feature>
<protein>
    <submittedName>
        <fullName evidence="2">Uncharacterized protein</fullName>
    </submittedName>
</protein>
<evidence type="ECO:0000256" key="1">
    <source>
        <dbReference type="SAM" id="MobiDB-lite"/>
    </source>
</evidence>
<dbReference type="EMBL" id="MOPA01000002">
    <property type="protein sequence ID" value="KAK1545363.1"/>
    <property type="molecule type" value="Genomic_DNA"/>
</dbReference>
<dbReference type="Proteomes" id="UP001241169">
    <property type="component" value="Unassembled WGS sequence"/>
</dbReference>